<feature type="region of interest" description="Disordered" evidence="1">
    <location>
        <begin position="632"/>
        <end position="663"/>
    </location>
</feature>
<dbReference type="InterPro" id="IPR000073">
    <property type="entry name" value="AB_hydrolase_1"/>
</dbReference>
<feature type="compositionally biased region" description="Low complexity" evidence="1">
    <location>
        <begin position="653"/>
        <end position="663"/>
    </location>
</feature>
<dbReference type="KEGG" id="aot:AcetOri_orf01397"/>
<dbReference type="InterPro" id="IPR029058">
    <property type="entry name" value="AB_hydrolase_fold"/>
</dbReference>
<gene>
    <name evidence="4" type="ORF">AcetOrient_orf01397</name>
</gene>
<evidence type="ECO:0000256" key="1">
    <source>
        <dbReference type="SAM" id="MobiDB-lite"/>
    </source>
</evidence>
<dbReference type="Proteomes" id="UP000270034">
    <property type="component" value="Chromosome"/>
</dbReference>
<dbReference type="EMBL" id="AP018515">
    <property type="protein sequence ID" value="BBC79299.1"/>
    <property type="molecule type" value="Genomic_DNA"/>
</dbReference>
<dbReference type="PROSITE" id="PS51257">
    <property type="entry name" value="PROKAR_LIPOPROTEIN"/>
    <property type="match status" value="1"/>
</dbReference>
<evidence type="ECO:0000259" key="3">
    <source>
        <dbReference type="Pfam" id="PF12697"/>
    </source>
</evidence>
<name>A0A2Z5ZG14_9PROT</name>
<reference evidence="4 5" key="1">
    <citation type="submission" date="2018-02" db="EMBL/GenBank/DDBJ databases">
        <title>Acetobacter orientalis genome.</title>
        <authorList>
            <person name="Nakashima N."/>
            <person name="Tamura T."/>
        </authorList>
    </citation>
    <scope>NUCLEOTIDE SEQUENCE [LARGE SCALE GENOMIC DNA]</scope>
    <source>
        <strain evidence="4 5">FAN1</strain>
    </source>
</reference>
<organism evidence="4 5">
    <name type="scientific">Acetobacter orientalis</name>
    <dbReference type="NCBI Taxonomy" id="146474"/>
    <lineage>
        <taxon>Bacteria</taxon>
        <taxon>Pseudomonadati</taxon>
        <taxon>Pseudomonadota</taxon>
        <taxon>Alphaproteobacteria</taxon>
        <taxon>Acetobacterales</taxon>
        <taxon>Acetobacteraceae</taxon>
        <taxon>Acetobacter</taxon>
    </lineage>
</organism>
<protein>
    <recommendedName>
        <fullName evidence="3">AB hydrolase-1 domain-containing protein</fullName>
    </recommendedName>
</protein>
<dbReference type="Gene3D" id="3.40.50.1820">
    <property type="entry name" value="alpha/beta hydrolase"/>
    <property type="match status" value="1"/>
</dbReference>
<dbReference type="Pfam" id="PF12697">
    <property type="entry name" value="Abhydrolase_6"/>
    <property type="match status" value="1"/>
</dbReference>
<feature type="chain" id="PRO_5016376860" description="AB hydrolase-1 domain-containing protein" evidence="2">
    <location>
        <begin position="26"/>
        <end position="663"/>
    </location>
</feature>
<keyword evidence="2" id="KW-0732">Signal</keyword>
<accession>A0A2Z5ZG14</accession>
<evidence type="ECO:0000313" key="4">
    <source>
        <dbReference type="EMBL" id="BBC79299.1"/>
    </source>
</evidence>
<feature type="signal peptide" evidence="2">
    <location>
        <begin position="1"/>
        <end position="25"/>
    </location>
</feature>
<feature type="domain" description="AB hydrolase-1" evidence="3">
    <location>
        <begin position="340"/>
        <end position="603"/>
    </location>
</feature>
<sequence>MSKSLFSSVRCASWSASFLLLSACAAPVAVRQLSLPQAYQQQSQSALNSKTPSATTLSILRRLNLLDTWRKNPTNALAQLRTMTQQHFYAQGLADQLFALSELSYLHARKTSNRAYFMAAALYAYAYLNPTATEAEKPSAFDPHFRQACDLYMFGMTEAFGSPILQTTQQWALPFGTLSVNGTPQDFKWHDHPLTDLRPLARLSVSGFENVYSHMGLGEPVGGLPRLSQQERDSFQISDKLRVPLNLQLQFTMPRQQVLSPHVQATLTLTAMDTATHTVEGGPTPVPLQYNQTAARAVSLNETMDWSTEYKGFLDGRLFDQTQAPQLLTIDPHQYGHRPVVLVHGTASSAARWANMVNDLMEDPTIRQNYEFWFFSYATGNPIPYSALQLRRALQQAVKQLGGTQSDPALNQMTLIGHSQGGLLIKLLTINAGDTLWNGMVPRPLDSLKISQKYKDFLHEVLFPTPLPEVKSVVFISTPQHGSYLAGFSIAHMIGRMVTFPLTVTEATKAVLSSDPALRRLNMAPWRVGSVYGMSPRSAFMRTLATIPVTSDVTAHSIIPVLGSGALENADDGVVAYKSAHIPEARSELVVRHSGHSTQSNPITIAEVRRILLEQLQTQTPDEHITRQDITSMGGHYEPTQPAPLKATPPTPQAQAQAQAQGL</sequence>
<dbReference type="SUPFAM" id="SSF53474">
    <property type="entry name" value="alpha/beta-Hydrolases"/>
    <property type="match status" value="1"/>
</dbReference>
<evidence type="ECO:0000256" key="2">
    <source>
        <dbReference type="SAM" id="SignalP"/>
    </source>
</evidence>
<dbReference type="AlphaFoldDB" id="A0A2Z5ZG14"/>
<evidence type="ECO:0000313" key="5">
    <source>
        <dbReference type="Proteomes" id="UP000270034"/>
    </source>
</evidence>
<proteinExistence type="predicted"/>